<name>A0ABD0XXJ7_9HEMI</name>
<reference evidence="2 3" key="1">
    <citation type="submission" date="2024-07" db="EMBL/GenBank/DDBJ databases">
        <title>Chromosome-level genome assembly of the water stick insect Ranatra chinensis (Heteroptera: Nepidae).</title>
        <authorList>
            <person name="Liu X."/>
        </authorList>
    </citation>
    <scope>NUCLEOTIDE SEQUENCE [LARGE SCALE GENOMIC DNA]</scope>
    <source>
        <strain evidence="2">Cailab_2021Rc</strain>
        <tissue evidence="2">Muscle</tissue>
    </source>
</reference>
<accession>A0ABD0XXJ7</accession>
<evidence type="ECO:0000256" key="1">
    <source>
        <dbReference type="SAM" id="MobiDB-lite"/>
    </source>
</evidence>
<sequence>MASKRRNMFHKNKTQETTEKVIALNSDALHPPEHGLFFGPSSNTPQKATSPLSPSPPLRWINLSDQRILQYEQYEKTTPSGIGKPASTRREFRSSFCANAQCIGVAGDRVENIAYDFRNGSLGELRPPESGVVCRESGLEAEAGGGGGCSTTGRMIGAMPAVAVRHERRRQEKRQRPSILYLQSPTSRSPTPSPMHSPPAGGALTPSNHHPPPEIYLCGKGEGDQAYGDGYRLEGVRRKGRKYIVRQLPVNKDGSSPVGSTVWMICSYKYHQGKTAAVTWQRSLHHSSCRYRPIFNYDPNSTADDGD</sequence>
<dbReference type="Proteomes" id="UP001558652">
    <property type="component" value="Unassembled WGS sequence"/>
</dbReference>
<feature type="region of interest" description="Disordered" evidence="1">
    <location>
        <begin position="165"/>
        <end position="211"/>
    </location>
</feature>
<dbReference type="EMBL" id="JBFDAA010000018">
    <property type="protein sequence ID" value="KAL1115987.1"/>
    <property type="molecule type" value="Genomic_DNA"/>
</dbReference>
<evidence type="ECO:0000313" key="2">
    <source>
        <dbReference type="EMBL" id="KAL1115987.1"/>
    </source>
</evidence>
<evidence type="ECO:0000313" key="3">
    <source>
        <dbReference type="Proteomes" id="UP001558652"/>
    </source>
</evidence>
<feature type="region of interest" description="Disordered" evidence="1">
    <location>
        <begin position="33"/>
        <end position="57"/>
    </location>
</feature>
<keyword evidence="3" id="KW-1185">Reference proteome</keyword>
<proteinExistence type="predicted"/>
<organism evidence="2 3">
    <name type="scientific">Ranatra chinensis</name>
    <dbReference type="NCBI Taxonomy" id="642074"/>
    <lineage>
        <taxon>Eukaryota</taxon>
        <taxon>Metazoa</taxon>
        <taxon>Ecdysozoa</taxon>
        <taxon>Arthropoda</taxon>
        <taxon>Hexapoda</taxon>
        <taxon>Insecta</taxon>
        <taxon>Pterygota</taxon>
        <taxon>Neoptera</taxon>
        <taxon>Paraneoptera</taxon>
        <taxon>Hemiptera</taxon>
        <taxon>Heteroptera</taxon>
        <taxon>Panheteroptera</taxon>
        <taxon>Nepomorpha</taxon>
        <taxon>Nepidae</taxon>
        <taxon>Ranatrinae</taxon>
        <taxon>Ranatra</taxon>
    </lineage>
</organism>
<feature type="compositionally biased region" description="Polar residues" evidence="1">
    <location>
        <begin position="40"/>
        <end position="52"/>
    </location>
</feature>
<gene>
    <name evidence="2" type="ORF">AAG570_005482</name>
</gene>
<dbReference type="AlphaFoldDB" id="A0ABD0XXJ7"/>
<comment type="caution">
    <text evidence="2">The sequence shown here is derived from an EMBL/GenBank/DDBJ whole genome shotgun (WGS) entry which is preliminary data.</text>
</comment>
<protein>
    <submittedName>
        <fullName evidence="2">Uncharacterized protein</fullName>
    </submittedName>
</protein>